<evidence type="ECO:0000313" key="3">
    <source>
        <dbReference type="Proteomes" id="UP000594220"/>
    </source>
</evidence>
<organism evidence="2 3">
    <name type="scientific">Crocodylus porosus</name>
    <name type="common">Saltwater crocodile</name>
    <name type="synonym">Estuarine crocodile</name>
    <dbReference type="NCBI Taxonomy" id="8502"/>
    <lineage>
        <taxon>Eukaryota</taxon>
        <taxon>Metazoa</taxon>
        <taxon>Chordata</taxon>
        <taxon>Craniata</taxon>
        <taxon>Vertebrata</taxon>
        <taxon>Euteleostomi</taxon>
        <taxon>Archelosauria</taxon>
        <taxon>Archosauria</taxon>
        <taxon>Crocodylia</taxon>
        <taxon>Longirostres</taxon>
        <taxon>Crocodylidae</taxon>
        <taxon>Crocodylus</taxon>
    </lineage>
</organism>
<evidence type="ECO:0000256" key="1">
    <source>
        <dbReference type="SAM" id="MobiDB-lite"/>
    </source>
</evidence>
<dbReference type="Proteomes" id="UP000594220">
    <property type="component" value="Unplaced"/>
</dbReference>
<sequence>MQSTAVGSQRGARRDCRQLVGDRGGQGWLPAAAEKPPYIFSSVLQRNDEEAVVDRGGTRSILKTHFEKEDLEVKKNNVQNSTARYSESVKSSSEDKHENIDIRYV</sequence>
<proteinExistence type="predicted"/>
<keyword evidence="3" id="KW-1185">Reference proteome</keyword>
<feature type="compositionally biased region" description="Polar residues" evidence="1">
    <location>
        <begin position="76"/>
        <end position="91"/>
    </location>
</feature>
<dbReference type="Ensembl" id="ENSCPRT00005031671.1">
    <property type="protein sequence ID" value="ENSCPRP00005027107.1"/>
    <property type="gene ID" value="ENSCPRG00005018771.1"/>
</dbReference>
<protein>
    <submittedName>
        <fullName evidence="2">Uncharacterized protein</fullName>
    </submittedName>
</protein>
<name>A0A7M4FN52_CROPO</name>
<dbReference type="AlphaFoldDB" id="A0A7M4FN52"/>
<accession>A0A7M4FN52</accession>
<feature type="region of interest" description="Disordered" evidence="1">
    <location>
        <begin position="1"/>
        <end position="31"/>
    </location>
</feature>
<reference evidence="2" key="2">
    <citation type="submission" date="2025-09" db="UniProtKB">
        <authorList>
            <consortium name="Ensembl"/>
        </authorList>
    </citation>
    <scope>IDENTIFICATION</scope>
</reference>
<feature type="compositionally biased region" description="Basic and acidic residues" evidence="1">
    <location>
        <begin position="92"/>
        <end position="105"/>
    </location>
</feature>
<evidence type="ECO:0000313" key="2">
    <source>
        <dbReference type="Ensembl" id="ENSCPRP00005027107.1"/>
    </source>
</evidence>
<reference evidence="2" key="1">
    <citation type="submission" date="2025-08" db="UniProtKB">
        <authorList>
            <consortium name="Ensembl"/>
        </authorList>
    </citation>
    <scope>IDENTIFICATION</scope>
</reference>
<feature type="region of interest" description="Disordered" evidence="1">
    <location>
        <begin position="74"/>
        <end position="105"/>
    </location>
</feature>